<evidence type="ECO:0000256" key="4">
    <source>
        <dbReference type="ARBA" id="ARBA00022679"/>
    </source>
</evidence>
<reference evidence="6" key="2">
    <citation type="journal article" date="2007" name="Science">
        <title>Draft genome sequence of the sexually transmitted pathogen Trichomonas vaginalis.</title>
        <authorList>
            <person name="Carlton J.M."/>
            <person name="Hirt R.P."/>
            <person name="Silva J.C."/>
            <person name="Delcher A.L."/>
            <person name="Schatz M."/>
            <person name="Zhao Q."/>
            <person name="Wortman J.R."/>
            <person name="Bidwell S.L."/>
            <person name="Alsmark U.C.M."/>
            <person name="Besteiro S."/>
            <person name="Sicheritz-Ponten T."/>
            <person name="Noel C.J."/>
            <person name="Dacks J.B."/>
            <person name="Foster P.G."/>
            <person name="Simillion C."/>
            <person name="Van de Peer Y."/>
            <person name="Miranda-Saavedra D."/>
            <person name="Barton G.J."/>
            <person name="Westrop G.D."/>
            <person name="Mueller S."/>
            <person name="Dessi D."/>
            <person name="Fiori P.L."/>
            <person name="Ren Q."/>
            <person name="Paulsen I."/>
            <person name="Zhang H."/>
            <person name="Bastida-Corcuera F.D."/>
            <person name="Simoes-Barbosa A."/>
            <person name="Brown M.T."/>
            <person name="Hayes R.D."/>
            <person name="Mukherjee M."/>
            <person name="Okumura C.Y."/>
            <person name="Schneider R."/>
            <person name="Smith A.J."/>
            <person name="Vanacova S."/>
            <person name="Villalvazo M."/>
            <person name="Haas B.J."/>
            <person name="Pertea M."/>
            <person name="Feldblyum T.V."/>
            <person name="Utterback T.R."/>
            <person name="Shu C.L."/>
            <person name="Osoegawa K."/>
            <person name="de Jong P.J."/>
            <person name="Hrdy I."/>
            <person name="Horvathova L."/>
            <person name="Zubacova Z."/>
            <person name="Dolezal P."/>
            <person name="Malik S.B."/>
            <person name="Logsdon J.M. Jr."/>
            <person name="Henze K."/>
            <person name="Gupta A."/>
            <person name="Wang C.C."/>
            <person name="Dunne R.L."/>
            <person name="Upcroft J.A."/>
            <person name="Upcroft P."/>
            <person name="White O."/>
            <person name="Salzberg S.L."/>
            <person name="Tang P."/>
            <person name="Chiu C.-H."/>
            <person name="Lee Y.-S."/>
            <person name="Embley T.M."/>
            <person name="Coombs G.H."/>
            <person name="Mottram J.C."/>
            <person name="Tachezy J."/>
            <person name="Fraser-Liggett C.M."/>
            <person name="Johnson P.J."/>
        </authorList>
    </citation>
    <scope>NUCLEOTIDE SEQUENCE [LARGE SCALE GENOMIC DNA]</scope>
    <source>
        <strain evidence="6">G3</strain>
    </source>
</reference>
<organism evidence="6 7">
    <name type="scientific">Trichomonas vaginalis (strain ATCC PRA-98 / G3)</name>
    <dbReference type="NCBI Taxonomy" id="412133"/>
    <lineage>
        <taxon>Eukaryota</taxon>
        <taxon>Metamonada</taxon>
        <taxon>Parabasalia</taxon>
        <taxon>Trichomonadida</taxon>
        <taxon>Trichomonadidae</taxon>
        <taxon>Trichomonas</taxon>
    </lineage>
</organism>
<dbReference type="GO" id="GO:0005975">
    <property type="term" value="P:carbohydrate metabolic process"/>
    <property type="evidence" value="ECO:0007669"/>
    <property type="project" value="InterPro"/>
</dbReference>
<dbReference type="OrthoDB" id="6123450at2759"/>
<reference evidence="6" key="1">
    <citation type="submission" date="2006-10" db="EMBL/GenBank/DDBJ databases">
        <authorList>
            <person name="Amadeo P."/>
            <person name="Zhao Q."/>
            <person name="Wortman J."/>
            <person name="Fraser-Liggett C."/>
            <person name="Carlton J."/>
        </authorList>
    </citation>
    <scope>NUCLEOTIDE SEQUENCE</scope>
    <source>
        <strain evidence="6">G3</strain>
    </source>
</reference>
<evidence type="ECO:0000256" key="1">
    <source>
        <dbReference type="ARBA" id="ARBA00004496"/>
    </source>
</evidence>
<evidence type="ECO:0000256" key="2">
    <source>
        <dbReference type="ARBA" id="ARBA00022490"/>
    </source>
</evidence>
<evidence type="ECO:0000313" key="7">
    <source>
        <dbReference type="Proteomes" id="UP000001542"/>
    </source>
</evidence>
<dbReference type="RefSeq" id="XP_001314629.1">
    <property type="nucleotide sequence ID" value="XM_001314599.1"/>
</dbReference>
<evidence type="ECO:0000313" key="6">
    <source>
        <dbReference type="EMBL" id="EAY02314.1"/>
    </source>
</evidence>
<keyword evidence="3" id="KW-0328">Glycosyltransferase</keyword>
<keyword evidence="5" id="KW-0119">Carbohydrate metabolism</keyword>
<gene>
    <name evidence="6" type="ORF">TVAG_275880</name>
</gene>
<dbReference type="Pfam" id="PF02446">
    <property type="entry name" value="Glyco_hydro_77"/>
    <property type="match status" value="1"/>
</dbReference>
<dbReference type="STRING" id="5722.A2EYG1"/>
<dbReference type="PANTHER" id="PTHR32518:SF3">
    <property type="entry name" value="4-ALPHA-GLUCANOTRANSFERASE"/>
    <property type="match status" value="1"/>
</dbReference>
<accession>A2EYG1</accession>
<proteinExistence type="predicted"/>
<comment type="subcellular location">
    <subcellularLocation>
        <location evidence="1">Cytoplasm</location>
    </subcellularLocation>
</comment>
<name>A2EYG1_TRIV3</name>
<evidence type="ECO:0000256" key="3">
    <source>
        <dbReference type="ARBA" id="ARBA00022676"/>
    </source>
</evidence>
<dbReference type="Proteomes" id="UP000001542">
    <property type="component" value="Unassembled WGS sequence"/>
</dbReference>
<dbReference type="InterPro" id="IPR003385">
    <property type="entry name" value="Glyco_hydro_77"/>
</dbReference>
<evidence type="ECO:0000256" key="5">
    <source>
        <dbReference type="ARBA" id="ARBA00023277"/>
    </source>
</evidence>
<dbReference type="PANTHER" id="PTHR32518">
    <property type="match status" value="1"/>
</dbReference>
<sequence>MRTEVLKDHVQATQEGPVVYVSSSWNELDEGLKQRVKEEAHKFFYERLTNLWVQKAQPKLSVLMNATKMHICGEDLGQIAAGIMRAIDESAILSLHVQRMS</sequence>
<keyword evidence="4" id="KW-0808">Transferase</keyword>
<dbReference type="EMBL" id="DS113540">
    <property type="protein sequence ID" value="EAY02314.1"/>
    <property type="molecule type" value="Genomic_DNA"/>
</dbReference>
<dbReference type="AlphaFoldDB" id="A2EYG1"/>
<keyword evidence="2" id="KW-0963">Cytoplasm</keyword>
<dbReference type="KEGG" id="tva:4760151"/>
<dbReference type="VEuPathDB" id="TrichDB:TVAGG3_0864190"/>
<dbReference type="GO" id="GO:0005737">
    <property type="term" value="C:cytoplasm"/>
    <property type="evidence" value="ECO:0007669"/>
    <property type="project" value="UniProtKB-SubCell"/>
</dbReference>
<dbReference type="InParanoid" id="A2EYG1"/>
<keyword evidence="7" id="KW-1185">Reference proteome</keyword>
<dbReference type="GO" id="GO:0004134">
    <property type="term" value="F:4-alpha-glucanotransferase activity"/>
    <property type="evidence" value="ECO:0007669"/>
    <property type="project" value="InterPro"/>
</dbReference>
<protein>
    <submittedName>
        <fullName evidence="6">4-alpha-glucanotransferase, putative</fullName>
    </submittedName>
</protein>